<feature type="compositionally biased region" description="Polar residues" evidence="5">
    <location>
        <begin position="17"/>
        <end position="41"/>
    </location>
</feature>
<proteinExistence type="evidence at transcript level"/>
<evidence type="ECO:0000256" key="2">
    <source>
        <dbReference type="ARBA" id="ARBA00022692"/>
    </source>
</evidence>
<evidence type="ECO:0000256" key="3">
    <source>
        <dbReference type="ARBA" id="ARBA00022989"/>
    </source>
</evidence>
<feature type="transmembrane region" description="Helical" evidence="6">
    <location>
        <begin position="179"/>
        <end position="202"/>
    </location>
</feature>
<dbReference type="GO" id="GO:0015179">
    <property type="term" value="F:L-amino acid transmembrane transporter activity"/>
    <property type="evidence" value="ECO:0007669"/>
    <property type="project" value="TreeGrafter"/>
</dbReference>
<keyword evidence="2 6" id="KW-0812">Transmembrane</keyword>
<keyword evidence="4 6" id="KW-0472">Membrane</keyword>
<feature type="transmembrane region" description="Helical" evidence="6">
    <location>
        <begin position="379"/>
        <end position="403"/>
    </location>
</feature>
<sequence length="561" mass="61735">MSENNDAEAPASLVAAATNNDLPHLIPNQSETNQGNSSTRDSNSRVRYIDQDDNLQPGSPGVLSDETREGGGAQRTGKKKSKSAKRHNYGVNQGSGIQTGSSSTRPIDQGGEELNTGDDIDNETEMLLTHDRRGFEVSGHHLSSIHQKTTNTQTLIHLIKGNLGTGILAMPDAIKHSGLLTGCLILPFLSTMCVHCMHMLVWSSAEMQRRLNRSNLDYATVTEAAFAQGPPSLRCLSTFARTTVNTFLTITQIGFCCVYVVFIAANLKQVMDCLVPGSVWDTHAYIALTAIPLLLISMVKTLRRLYYPSLVSNLLIMVGLVLILSYLLKDLPNISDRTQFTSFKELTLFLATSIYAFEGIGIVLPLHRNMQHPEDLSTWNGVLNTAMVLVTSLYICVGFYGYLKYGSNVEGSITLNLPRTEPLAIVISLIFVVAIYLTYALMLYVPVELIWPHLTTKFSTFTRKRGTIYFFRGGLVFITLMFAAIIPHIGLFISLVGAMASSTLALIFPPLVHSLAFWETQSRLGLAKNMCIALFGLFCFLSGSYTSIEAIVKELRPRSDD</sequence>
<evidence type="ECO:0000259" key="7">
    <source>
        <dbReference type="Pfam" id="PF01490"/>
    </source>
</evidence>
<feature type="transmembrane region" description="Helical" evidence="6">
    <location>
        <begin position="423"/>
        <end position="445"/>
    </location>
</feature>
<evidence type="ECO:0000256" key="6">
    <source>
        <dbReference type="SAM" id="Phobius"/>
    </source>
</evidence>
<dbReference type="EMBL" id="IACF01004023">
    <property type="protein sequence ID" value="LAB69622.1"/>
    <property type="molecule type" value="mRNA"/>
</dbReference>
<reference evidence="8" key="1">
    <citation type="journal article" date="2018" name="Biosci. Biotechnol. Biochem.">
        <title>Polysaccharide hydrolase of the hadal zone amphipods Hirondellea gigas.</title>
        <authorList>
            <person name="Kobayashi H."/>
            <person name="Nagahama T."/>
            <person name="Arai W."/>
            <person name="Sasagawa Y."/>
            <person name="Umeda M."/>
            <person name="Hayashi T."/>
            <person name="Nikaido I."/>
            <person name="Watanabe H."/>
            <person name="Oguri K."/>
            <person name="Kitazato H."/>
            <person name="Fujioka K."/>
            <person name="Kido Y."/>
            <person name="Takami H."/>
        </authorList>
    </citation>
    <scope>NUCLEOTIDE SEQUENCE</scope>
    <source>
        <tissue evidence="8">Whole body</tissue>
    </source>
</reference>
<feature type="region of interest" description="Disordered" evidence="5">
    <location>
        <begin position="1"/>
        <end position="119"/>
    </location>
</feature>
<comment type="subcellular location">
    <subcellularLocation>
        <location evidence="1">Membrane</location>
        <topology evidence="1">Multi-pass membrane protein</topology>
    </subcellularLocation>
</comment>
<dbReference type="AlphaFoldDB" id="A0A2P2I6I0"/>
<feature type="transmembrane region" description="Helical" evidence="6">
    <location>
        <begin position="492"/>
        <end position="518"/>
    </location>
</feature>
<feature type="transmembrane region" description="Helical" evidence="6">
    <location>
        <begin position="348"/>
        <end position="367"/>
    </location>
</feature>
<dbReference type="PANTHER" id="PTHR22950:SF349">
    <property type="entry name" value="AMINO ACID TRANSPORTER TRANSMEMBRANE DOMAIN-CONTAINING PROTEIN"/>
    <property type="match status" value="1"/>
</dbReference>
<feature type="compositionally biased region" description="Low complexity" evidence="5">
    <location>
        <begin position="94"/>
        <end position="104"/>
    </location>
</feature>
<feature type="transmembrane region" description="Helical" evidence="6">
    <location>
        <begin position="244"/>
        <end position="264"/>
    </location>
</feature>
<keyword evidence="3 6" id="KW-1133">Transmembrane helix</keyword>
<evidence type="ECO:0000256" key="1">
    <source>
        <dbReference type="ARBA" id="ARBA00004141"/>
    </source>
</evidence>
<dbReference type="InterPro" id="IPR013057">
    <property type="entry name" value="AA_transpt_TM"/>
</dbReference>
<feature type="compositionally biased region" description="Basic residues" evidence="5">
    <location>
        <begin position="76"/>
        <end position="88"/>
    </location>
</feature>
<accession>A0A2P2I6I0</accession>
<dbReference type="PANTHER" id="PTHR22950">
    <property type="entry name" value="AMINO ACID TRANSPORTER"/>
    <property type="match status" value="1"/>
</dbReference>
<dbReference type="GO" id="GO:0005774">
    <property type="term" value="C:vacuolar membrane"/>
    <property type="evidence" value="ECO:0007669"/>
    <property type="project" value="TreeGrafter"/>
</dbReference>
<protein>
    <submittedName>
        <fullName evidence="8">Proton-coupled amino acid transporter 2-like</fullName>
    </submittedName>
</protein>
<evidence type="ECO:0000313" key="8">
    <source>
        <dbReference type="EMBL" id="LAB69622.1"/>
    </source>
</evidence>
<evidence type="ECO:0000256" key="5">
    <source>
        <dbReference type="SAM" id="MobiDB-lite"/>
    </source>
</evidence>
<feature type="transmembrane region" description="Helical" evidence="6">
    <location>
        <begin position="284"/>
        <end position="303"/>
    </location>
</feature>
<name>A0A2P2I6I0_9CRUS</name>
<organism evidence="8">
    <name type="scientific">Hirondellea gigas</name>
    <dbReference type="NCBI Taxonomy" id="1518452"/>
    <lineage>
        <taxon>Eukaryota</taxon>
        <taxon>Metazoa</taxon>
        <taxon>Ecdysozoa</taxon>
        <taxon>Arthropoda</taxon>
        <taxon>Crustacea</taxon>
        <taxon>Multicrustacea</taxon>
        <taxon>Malacostraca</taxon>
        <taxon>Eumalacostraca</taxon>
        <taxon>Peracarida</taxon>
        <taxon>Amphipoda</taxon>
        <taxon>Amphilochidea</taxon>
        <taxon>Lysianassida</taxon>
        <taxon>Lysianassidira</taxon>
        <taxon>Lysianassoidea</taxon>
        <taxon>Lysianassidae</taxon>
        <taxon>Hirondellea</taxon>
    </lineage>
</organism>
<feature type="transmembrane region" description="Helical" evidence="6">
    <location>
        <begin position="466"/>
        <end position="486"/>
    </location>
</feature>
<feature type="transmembrane region" description="Helical" evidence="6">
    <location>
        <begin position="530"/>
        <end position="548"/>
    </location>
</feature>
<feature type="domain" description="Amino acid transporter transmembrane" evidence="7">
    <location>
        <begin position="148"/>
        <end position="548"/>
    </location>
</feature>
<feature type="transmembrane region" description="Helical" evidence="6">
    <location>
        <begin position="310"/>
        <end position="328"/>
    </location>
</feature>
<evidence type="ECO:0000256" key="4">
    <source>
        <dbReference type="ARBA" id="ARBA00023136"/>
    </source>
</evidence>
<dbReference type="Pfam" id="PF01490">
    <property type="entry name" value="Aa_trans"/>
    <property type="match status" value="1"/>
</dbReference>